<dbReference type="AlphaFoldDB" id="A9IBU3"/>
<dbReference type="GO" id="GO:0006313">
    <property type="term" value="P:DNA transposition"/>
    <property type="evidence" value="ECO:0007669"/>
    <property type="project" value="InterPro"/>
</dbReference>
<evidence type="ECO:0008006" key="3">
    <source>
        <dbReference type="Google" id="ProtNLM"/>
    </source>
</evidence>
<evidence type="ECO:0000313" key="1">
    <source>
        <dbReference type="EMBL" id="CAP41484.1"/>
    </source>
</evidence>
<dbReference type="KEGG" id="bpt:Bpet1150"/>
<dbReference type="GO" id="GO:0004803">
    <property type="term" value="F:transposase activity"/>
    <property type="evidence" value="ECO:0007669"/>
    <property type="project" value="InterPro"/>
</dbReference>
<dbReference type="Proteomes" id="UP000001225">
    <property type="component" value="Chromosome"/>
</dbReference>
<keyword evidence="2" id="KW-1185">Reference proteome</keyword>
<sequence>MSQGMEFWSSHLSAIDAEGVTAKDYARQHGLSVSSLYYWRKQLKHAAGANGAAGTSTFLPVQVAVDRSPGSSASCTLVLAPGVRLELAQLPSAEWLAALGRALQGAR</sequence>
<dbReference type="EMBL" id="AM902716">
    <property type="protein sequence ID" value="CAP41484.1"/>
    <property type="molecule type" value="Genomic_DNA"/>
</dbReference>
<organism evidence="1 2">
    <name type="scientific">Bordetella petrii (strain ATCC BAA-461 / DSM 12804 / CCUG 43448 / CIP 107267 / Se-1111R)</name>
    <dbReference type="NCBI Taxonomy" id="340100"/>
    <lineage>
        <taxon>Bacteria</taxon>
        <taxon>Pseudomonadati</taxon>
        <taxon>Pseudomonadota</taxon>
        <taxon>Betaproteobacteria</taxon>
        <taxon>Burkholderiales</taxon>
        <taxon>Alcaligenaceae</taxon>
        <taxon>Bordetella</taxon>
    </lineage>
</organism>
<dbReference type="NCBIfam" id="NF047593">
    <property type="entry name" value="IS66_ISAeme5_TnpA"/>
    <property type="match status" value="1"/>
</dbReference>
<gene>
    <name evidence="1" type="ordered locus">Bpet1150</name>
</gene>
<dbReference type="GO" id="GO:0003677">
    <property type="term" value="F:DNA binding"/>
    <property type="evidence" value="ECO:0007669"/>
    <property type="project" value="InterPro"/>
</dbReference>
<name>A9IBU3_BORPD</name>
<reference evidence="1 2" key="1">
    <citation type="journal article" date="2008" name="BMC Genomics">
        <title>The missing link: Bordetella petrii is endowed with both the metabolic versatility of environmental bacteria and virulence traits of pathogenic Bordetellae.</title>
        <authorList>
            <person name="Gross R."/>
            <person name="Guzman C.A."/>
            <person name="Sebaihia M."/>
            <person name="Martins Dos Santos V.A."/>
            <person name="Pieper D.H."/>
            <person name="Koebnik R."/>
            <person name="Lechner M."/>
            <person name="Bartels D."/>
            <person name="Buhrmester J."/>
            <person name="Choudhuri J.V."/>
            <person name="Ebensen T."/>
            <person name="Gaigalat L."/>
            <person name="Herrmann S."/>
            <person name="Khachane A.N."/>
            <person name="Larisch C."/>
            <person name="Link S."/>
            <person name="Linke B."/>
            <person name="Meyer F."/>
            <person name="Mormann S."/>
            <person name="Nakunst D."/>
            <person name="Rueckert C."/>
            <person name="Schneiker-Bekel S."/>
            <person name="Schulze K."/>
            <person name="Vorhoelter F.J."/>
            <person name="Yevsa T."/>
            <person name="Engle J.T."/>
            <person name="Goldman W.E."/>
            <person name="Puehler A."/>
            <person name="Goebel U.B."/>
            <person name="Goesmann A."/>
            <person name="Bloecker H."/>
            <person name="Kaiser O."/>
            <person name="Martinez-Arias R."/>
        </authorList>
    </citation>
    <scope>NUCLEOTIDE SEQUENCE [LARGE SCALE GENOMIC DNA]</scope>
    <source>
        <strain evidence="2">ATCC BAA-461 / DSM 12804 / CCUG 43448 / CIP 107267 / Se-1111R</strain>
    </source>
</reference>
<dbReference type="eggNOG" id="ENOG5033X2F">
    <property type="taxonomic scope" value="Bacteria"/>
</dbReference>
<accession>A9IBU3</accession>
<dbReference type="Pfam" id="PF01527">
    <property type="entry name" value="HTH_Tnp_1"/>
    <property type="match status" value="1"/>
</dbReference>
<protein>
    <recommendedName>
        <fullName evidence="3">Transposase</fullName>
    </recommendedName>
</protein>
<dbReference type="STRING" id="94624.Bpet1150"/>
<proteinExistence type="predicted"/>
<dbReference type="InterPro" id="IPR002514">
    <property type="entry name" value="Transposase_8"/>
</dbReference>
<evidence type="ECO:0000313" key="2">
    <source>
        <dbReference type="Proteomes" id="UP000001225"/>
    </source>
</evidence>